<accession>A0ABW6SH02</accession>
<evidence type="ECO:0000313" key="1">
    <source>
        <dbReference type="EMBL" id="MFF3574919.1"/>
    </source>
</evidence>
<dbReference type="Proteomes" id="UP001601992">
    <property type="component" value="Unassembled WGS sequence"/>
</dbReference>
<dbReference type="RefSeq" id="WP_387407003.1">
    <property type="nucleotide sequence ID" value="NZ_JBIAQY010000033.1"/>
</dbReference>
<proteinExistence type="predicted"/>
<gene>
    <name evidence="1" type="ORF">ACFYXQ_44960</name>
</gene>
<sequence>MVVPADEAVLLRVQEGHPGRQRGPQRAQTIAVEQILAVDQSVIDHRDRFVVDGYRSIDRISLCGSLCQAFRCPPAHPCHTGRENPMVEFAHHLVSPIADESAVRRGDQYDLDGFRHEDITPVRCGQSGEQLFQVHAQPPRRAALERLVTEDQTECTGGTDQQGIHSILALLMPVPDQ</sequence>
<keyword evidence="2" id="KW-1185">Reference proteome</keyword>
<dbReference type="EMBL" id="JBIAQY010000033">
    <property type="protein sequence ID" value="MFF3574919.1"/>
    <property type="molecule type" value="Genomic_DNA"/>
</dbReference>
<organism evidence="1 2">
    <name type="scientific">Nocardia jiangxiensis</name>
    <dbReference type="NCBI Taxonomy" id="282685"/>
    <lineage>
        <taxon>Bacteria</taxon>
        <taxon>Bacillati</taxon>
        <taxon>Actinomycetota</taxon>
        <taxon>Actinomycetes</taxon>
        <taxon>Mycobacteriales</taxon>
        <taxon>Nocardiaceae</taxon>
        <taxon>Nocardia</taxon>
    </lineage>
</organism>
<evidence type="ECO:0000313" key="2">
    <source>
        <dbReference type="Proteomes" id="UP001601992"/>
    </source>
</evidence>
<protein>
    <submittedName>
        <fullName evidence="1">Uncharacterized protein</fullName>
    </submittedName>
</protein>
<reference evidence="1 2" key="1">
    <citation type="submission" date="2024-10" db="EMBL/GenBank/DDBJ databases">
        <title>The Natural Products Discovery Center: Release of the First 8490 Sequenced Strains for Exploring Actinobacteria Biosynthetic Diversity.</title>
        <authorList>
            <person name="Kalkreuter E."/>
            <person name="Kautsar S.A."/>
            <person name="Yang D."/>
            <person name="Bader C.D."/>
            <person name="Teijaro C.N."/>
            <person name="Fluegel L."/>
            <person name="Davis C.M."/>
            <person name="Simpson J.R."/>
            <person name="Lauterbach L."/>
            <person name="Steele A.D."/>
            <person name="Gui C."/>
            <person name="Meng S."/>
            <person name="Li G."/>
            <person name="Viehrig K."/>
            <person name="Ye F."/>
            <person name="Su P."/>
            <person name="Kiefer A.F."/>
            <person name="Nichols A."/>
            <person name="Cepeda A.J."/>
            <person name="Yan W."/>
            <person name="Fan B."/>
            <person name="Jiang Y."/>
            <person name="Adhikari A."/>
            <person name="Zheng C.-J."/>
            <person name="Schuster L."/>
            <person name="Cowan T.M."/>
            <person name="Smanski M.J."/>
            <person name="Chevrette M.G."/>
            <person name="De Carvalho L.P.S."/>
            <person name="Shen B."/>
        </authorList>
    </citation>
    <scope>NUCLEOTIDE SEQUENCE [LARGE SCALE GENOMIC DNA]</scope>
    <source>
        <strain evidence="1 2">NPDC002593</strain>
    </source>
</reference>
<comment type="caution">
    <text evidence="1">The sequence shown here is derived from an EMBL/GenBank/DDBJ whole genome shotgun (WGS) entry which is preliminary data.</text>
</comment>
<name>A0ABW6SH02_9NOCA</name>